<dbReference type="PANTHER" id="PTHR34296">
    <property type="entry name" value="TRANSCRIPTIONAL ACTIVATOR PROTEIN MED"/>
    <property type="match status" value="1"/>
</dbReference>
<evidence type="ECO:0000256" key="5">
    <source>
        <dbReference type="ARBA" id="ARBA00023136"/>
    </source>
</evidence>
<reference evidence="9 10" key="1">
    <citation type="submission" date="2024-11" db="EMBL/GenBank/DDBJ databases">
        <authorList>
            <person name="Heng Y.C."/>
            <person name="Lim A.C.H."/>
            <person name="Lee J.K.Y."/>
            <person name="Kittelmann S."/>
        </authorList>
    </citation>
    <scope>NUCLEOTIDE SEQUENCE [LARGE SCALE GENOMIC DNA]</scope>
    <source>
        <strain evidence="9 10">WILCCON 0114</strain>
    </source>
</reference>
<dbReference type="Gene3D" id="3.40.50.2300">
    <property type="match status" value="2"/>
</dbReference>
<dbReference type="PROSITE" id="PS51257">
    <property type="entry name" value="PROKAR_LIPOPROTEIN"/>
    <property type="match status" value="1"/>
</dbReference>
<name>A0ABW8T8R8_9CLOT</name>
<gene>
    <name evidence="9" type="ORF">ACJDT4_00720</name>
</gene>
<dbReference type="CDD" id="cd19964">
    <property type="entry name" value="PBP1_BMP-like"/>
    <property type="match status" value="1"/>
</dbReference>
<dbReference type="Pfam" id="PF02608">
    <property type="entry name" value="Bmp"/>
    <property type="match status" value="1"/>
</dbReference>
<organism evidence="9 10">
    <name type="scientific">Clostridium neuense</name>
    <dbReference type="NCBI Taxonomy" id="1728934"/>
    <lineage>
        <taxon>Bacteria</taxon>
        <taxon>Bacillati</taxon>
        <taxon>Bacillota</taxon>
        <taxon>Clostridia</taxon>
        <taxon>Eubacteriales</taxon>
        <taxon>Clostridiaceae</taxon>
        <taxon>Clostridium</taxon>
    </lineage>
</organism>
<evidence type="ECO:0000256" key="6">
    <source>
        <dbReference type="ARBA" id="ARBA00023288"/>
    </source>
</evidence>
<evidence type="ECO:0000256" key="1">
    <source>
        <dbReference type="ARBA" id="ARBA00004193"/>
    </source>
</evidence>
<comment type="subcellular location">
    <subcellularLocation>
        <location evidence="1">Cell membrane</location>
        <topology evidence="1">Lipid-anchor</topology>
    </subcellularLocation>
</comment>
<evidence type="ECO:0000256" key="2">
    <source>
        <dbReference type="ARBA" id="ARBA00008610"/>
    </source>
</evidence>
<dbReference type="Proteomes" id="UP001623592">
    <property type="component" value="Unassembled WGS sequence"/>
</dbReference>
<accession>A0ABW8T8R8</accession>
<keyword evidence="5" id="KW-0472">Membrane</keyword>
<dbReference type="InterPro" id="IPR028082">
    <property type="entry name" value="Peripla_BP_I"/>
</dbReference>
<keyword evidence="10" id="KW-1185">Reference proteome</keyword>
<comment type="similarity">
    <text evidence="2">Belongs to the BMP lipoprotein family.</text>
</comment>
<evidence type="ECO:0000256" key="4">
    <source>
        <dbReference type="ARBA" id="ARBA00022729"/>
    </source>
</evidence>
<proteinExistence type="inferred from homology"/>
<keyword evidence="4 7" id="KW-0732">Signal</keyword>
<evidence type="ECO:0000256" key="3">
    <source>
        <dbReference type="ARBA" id="ARBA00022475"/>
    </source>
</evidence>
<evidence type="ECO:0000259" key="8">
    <source>
        <dbReference type="Pfam" id="PF02608"/>
    </source>
</evidence>
<dbReference type="InterPro" id="IPR050957">
    <property type="entry name" value="BMP_lipoprotein"/>
</dbReference>
<keyword evidence="6" id="KW-0449">Lipoprotein</keyword>
<dbReference type="SUPFAM" id="SSF53822">
    <property type="entry name" value="Periplasmic binding protein-like I"/>
    <property type="match status" value="1"/>
</dbReference>
<comment type="caution">
    <text evidence="9">The sequence shown here is derived from an EMBL/GenBank/DDBJ whole genome shotgun (WGS) entry which is preliminary data.</text>
</comment>
<dbReference type="InterPro" id="IPR003760">
    <property type="entry name" value="PnrA-like"/>
</dbReference>
<sequence>MKKLNKRIISTILLLIFLFAFSACDNAGQKTTKDDNGNKKVTKILLLVAGNLGDKSFQDSSQEGMNLIKKKYGSKVQVKTIELGSDKTKFVPGLEDASEDGYDVIITGTFNMKQPIEQVAPKYPKQTYIVFDTSVDYNKIKGLSNVYTITYKQNEVAFLAGALAAQVTTKTDMKNINPDKKIGFVGAMDNPLINDYLVGYIEGAHYIDKAIKVDYSFTQSFTDAAKGKELALVQYQNDGVDIGFNVAGRAGLGQIDAAQSANKYVIGVDSDQAELFSSTPDKANKILTSALKRVDNTLLRAVDMYMAGKLPKGKTENLGLKEKALGLADNSYYEKLVPQDIRTKMDEVQKKVASGQIKIDSAYGMSSDQLAKVRQSAK</sequence>
<evidence type="ECO:0000313" key="9">
    <source>
        <dbReference type="EMBL" id="MFL0248929.1"/>
    </source>
</evidence>
<evidence type="ECO:0000313" key="10">
    <source>
        <dbReference type="Proteomes" id="UP001623592"/>
    </source>
</evidence>
<dbReference type="PANTHER" id="PTHR34296:SF2">
    <property type="entry name" value="ABC TRANSPORTER GUANOSINE-BINDING PROTEIN NUPN"/>
    <property type="match status" value="1"/>
</dbReference>
<evidence type="ECO:0000256" key="7">
    <source>
        <dbReference type="SAM" id="SignalP"/>
    </source>
</evidence>
<protein>
    <submittedName>
        <fullName evidence="9">BMP family ABC transporter substrate-binding protein</fullName>
    </submittedName>
</protein>
<feature type="domain" description="ABC transporter substrate-binding protein PnrA-like" evidence="8">
    <location>
        <begin position="42"/>
        <end position="352"/>
    </location>
</feature>
<keyword evidence="3" id="KW-1003">Cell membrane</keyword>
<dbReference type="EMBL" id="JBJIAA010000001">
    <property type="protein sequence ID" value="MFL0248929.1"/>
    <property type="molecule type" value="Genomic_DNA"/>
</dbReference>
<dbReference type="RefSeq" id="WP_406785607.1">
    <property type="nucleotide sequence ID" value="NZ_JBJIAA010000001.1"/>
</dbReference>
<feature type="chain" id="PRO_5045853017" evidence="7">
    <location>
        <begin position="23"/>
        <end position="378"/>
    </location>
</feature>
<feature type="signal peptide" evidence="7">
    <location>
        <begin position="1"/>
        <end position="22"/>
    </location>
</feature>